<evidence type="ECO:0000313" key="1">
    <source>
        <dbReference type="EMBL" id="MCP1381260.1"/>
    </source>
</evidence>
<name>A0ABT1FIC3_9BACT</name>
<protein>
    <submittedName>
        <fullName evidence="1">BNR repeat-containing protein</fullName>
    </submittedName>
</protein>
<organism evidence="1 2">
    <name type="scientific">Runella salmonicolor</name>
    <dbReference type="NCBI Taxonomy" id="2950278"/>
    <lineage>
        <taxon>Bacteria</taxon>
        <taxon>Pseudomonadati</taxon>
        <taxon>Bacteroidota</taxon>
        <taxon>Cytophagia</taxon>
        <taxon>Cytophagales</taxon>
        <taxon>Spirosomataceae</taxon>
        <taxon>Runella</taxon>
    </lineage>
</organism>
<sequence length="503" mass="56846">MKKWLLLLTSAGFKTLPTLLGFGTLPTFLPTFLSTSVLQAQTLNQTDDGFRGIWYHIGKLDNEYVHKYSGGLGTYPANHSPFSVYSPEAKKTFFCFGGASKDAKPSLLHEISYFDHTTGQVARPTIVLNKATDDAHDNPVLNIDAQGYLWLFSTSHGVERPSYTHRSRKPYDISTFDKIEATYFKNGKQLPFDNFSYLQSFYQKGKGFFHLMTHYERGILKYGAKKPRRTIGYITSKDGIQWSDIKDIGTIEEGHYQTGGQWNNKIGTSFNMHPDTEKGAGLDYRTNLYYVETNDFGQSWQNAQGEKLTLPLSTPQNGGLVKEYRSAGLNVYINDLTYDAKGRPIILFVTSKGPDPGPSQGPHTWQVAFFNGKTWEINPVTTADHNYDMGSLYVENPTTWKIIGPTEAGPQPYGTGGEVAVWISKNQGKTWQKQTNLTPNSAFNHSYVRRPQNVHPDFYAFWADGHARQPSESSLYFSTKKGEVFRLPRQMKNELEKPIRVKP</sequence>
<reference evidence="1 2" key="1">
    <citation type="submission" date="2022-06" db="EMBL/GenBank/DDBJ databases">
        <title>Runella sp. S5 genome sequencing.</title>
        <authorList>
            <person name="Park S."/>
        </authorList>
    </citation>
    <scope>NUCLEOTIDE SEQUENCE [LARGE SCALE GENOMIC DNA]</scope>
    <source>
        <strain evidence="1 2">S5</strain>
    </source>
</reference>
<evidence type="ECO:0000313" key="2">
    <source>
        <dbReference type="Proteomes" id="UP001204772"/>
    </source>
</evidence>
<gene>
    <name evidence="1" type="ORF">NCI00_02450</name>
</gene>
<dbReference type="InterPro" id="IPR036278">
    <property type="entry name" value="Sialidase_sf"/>
</dbReference>
<dbReference type="Proteomes" id="UP001204772">
    <property type="component" value="Unassembled WGS sequence"/>
</dbReference>
<accession>A0ABT1FIC3</accession>
<dbReference type="Gene3D" id="2.120.10.10">
    <property type="match status" value="1"/>
</dbReference>
<dbReference type="SUPFAM" id="SSF50939">
    <property type="entry name" value="Sialidases"/>
    <property type="match status" value="1"/>
</dbReference>
<dbReference type="RefSeq" id="WP_253524654.1">
    <property type="nucleotide sequence ID" value="NZ_JAMZEL010000001.1"/>
</dbReference>
<comment type="caution">
    <text evidence="1">The sequence shown here is derived from an EMBL/GenBank/DDBJ whole genome shotgun (WGS) entry which is preliminary data.</text>
</comment>
<dbReference type="EMBL" id="JAMZEL010000001">
    <property type="protein sequence ID" value="MCP1381260.1"/>
    <property type="molecule type" value="Genomic_DNA"/>
</dbReference>
<keyword evidence="2" id="KW-1185">Reference proteome</keyword>
<dbReference type="Pfam" id="PF15892">
    <property type="entry name" value="BNR_4"/>
    <property type="match status" value="1"/>
</dbReference>
<proteinExistence type="predicted"/>